<evidence type="ECO:0000256" key="5">
    <source>
        <dbReference type="ARBA" id="ARBA00022692"/>
    </source>
</evidence>
<dbReference type="GO" id="GO:0046872">
    <property type="term" value="F:metal ion binding"/>
    <property type="evidence" value="ECO:0007669"/>
    <property type="project" value="UniProtKB-KW"/>
</dbReference>
<dbReference type="Gene3D" id="1.20.120.1770">
    <property type="match status" value="1"/>
</dbReference>
<feature type="region of interest" description="Disordered" evidence="11">
    <location>
        <begin position="220"/>
        <end position="244"/>
    </location>
</feature>
<dbReference type="SUPFAM" id="SSF103473">
    <property type="entry name" value="MFS general substrate transporter"/>
    <property type="match status" value="1"/>
</dbReference>
<accession>A0A0H5QNP4</accession>
<evidence type="ECO:0000256" key="4">
    <source>
        <dbReference type="ARBA" id="ARBA00022617"/>
    </source>
</evidence>
<dbReference type="SMART" id="SM00665">
    <property type="entry name" value="B561"/>
    <property type="match status" value="1"/>
</dbReference>
<dbReference type="InterPro" id="IPR036259">
    <property type="entry name" value="MFS_trans_sf"/>
</dbReference>
<keyword evidence="5 12" id="KW-0812">Transmembrane</keyword>
<evidence type="ECO:0000256" key="12">
    <source>
        <dbReference type="SAM" id="Phobius"/>
    </source>
</evidence>
<feature type="transmembrane region" description="Helical" evidence="12">
    <location>
        <begin position="189"/>
        <end position="209"/>
    </location>
</feature>
<dbReference type="GO" id="GO:0016020">
    <property type="term" value="C:membrane"/>
    <property type="evidence" value="ECO:0007669"/>
    <property type="project" value="UniProtKB-SubCell"/>
</dbReference>
<evidence type="ECO:0000256" key="1">
    <source>
        <dbReference type="ARBA" id="ARBA00001970"/>
    </source>
</evidence>
<evidence type="ECO:0000313" key="14">
    <source>
        <dbReference type="EMBL" id="CRZ03618.1"/>
    </source>
</evidence>
<protein>
    <recommendedName>
        <fullName evidence="13">Cytochrome b561 domain-containing protein</fullName>
    </recommendedName>
</protein>
<keyword evidence="6" id="KW-0479">Metal-binding</keyword>
<comment type="subcellular location">
    <subcellularLocation>
        <location evidence="2">Membrane</location>
        <topology evidence="2">Multi-pass membrane protein</topology>
    </subcellularLocation>
</comment>
<evidence type="ECO:0000256" key="9">
    <source>
        <dbReference type="ARBA" id="ARBA00023004"/>
    </source>
</evidence>
<evidence type="ECO:0000259" key="13">
    <source>
        <dbReference type="PROSITE" id="PS50939"/>
    </source>
</evidence>
<sequence length="244" mass="27641">MRFRSGQTSKAYDILPDGSSNVIWAVGSSTRMSMHQDKGIVDIDWDTASFSRFGGLDRSVVLLHAAMMFIAWLVMVPAGAIVARFFKDDDHRWFRLHRFVMVSAVLLTAVAFIMIVSVSKAKIYQSTHGLVGVLVFVVCLFQPVLAHFRNHVREIWEKQHRFTSVFLYIGALINCFLGASMLASSSNRWIFIVCIIFSFLSTLIAVVVLQSRRGNAKRPQAVTDLEQEDVRRSGRPLDRVDDER</sequence>
<evidence type="ECO:0000256" key="2">
    <source>
        <dbReference type="ARBA" id="ARBA00004141"/>
    </source>
</evidence>
<feature type="transmembrane region" description="Helical" evidence="12">
    <location>
        <begin position="165"/>
        <end position="183"/>
    </location>
</feature>
<feature type="compositionally biased region" description="Basic and acidic residues" evidence="11">
    <location>
        <begin position="228"/>
        <end position="244"/>
    </location>
</feature>
<evidence type="ECO:0000256" key="3">
    <source>
        <dbReference type="ARBA" id="ARBA00022448"/>
    </source>
</evidence>
<keyword evidence="9" id="KW-0408">Iron</keyword>
<keyword evidence="4" id="KW-0349">Heme</keyword>
<dbReference type="GO" id="GO:0140575">
    <property type="term" value="F:transmembrane monodehydroascorbate reductase activity"/>
    <property type="evidence" value="ECO:0007669"/>
    <property type="project" value="InterPro"/>
</dbReference>
<reference evidence="14" key="1">
    <citation type="submission" date="2015-04" db="EMBL/GenBank/DDBJ databases">
        <title>The genome sequence of the plant pathogenic Rhizarian Plasmodiophora brassicae reveals insights in its biotrophic life cycle and the origin of chitin synthesis.</title>
        <authorList>
            <person name="Schwelm A."/>
            <person name="Fogelqvist J."/>
            <person name="Knaust A."/>
            <person name="Julke S."/>
            <person name="Lilja T."/>
            <person name="Dhandapani V."/>
            <person name="Bonilla-Rosso G."/>
            <person name="Karlsson M."/>
            <person name="Shevchenko A."/>
            <person name="Choi S.R."/>
            <person name="Kim H.G."/>
            <person name="Park J.Y."/>
            <person name="Lim Y.P."/>
            <person name="Ludwig-Muller J."/>
            <person name="Dixelius C."/>
        </authorList>
    </citation>
    <scope>NUCLEOTIDE SEQUENCE</scope>
    <source>
        <tissue evidence="14">Potato root galls</tissue>
    </source>
</reference>
<evidence type="ECO:0000256" key="6">
    <source>
        <dbReference type="ARBA" id="ARBA00022723"/>
    </source>
</evidence>
<keyword evidence="7" id="KW-0249">Electron transport</keyword>
<feature type="domain" description="Cytochrome b561" evidence="13">
    <location>
        <begin position="32"/>
        <end position="216"/>
    </location>
</feature>
<dbReference type="PANTHER" id="PTHR15422">
    <property type="entry name" value="OS05G0565100 PROTEIN"/>
    <property type="match status" value="1"/>
</dbReference>
<proteinExistence type="predicted"/>
<name>A0A0H5QNP4_9EUKA</name>
<keyword evidence="10 12" id="KW-0472">Membrane</keyword>
<evidence type="ECO:0000256" key="10">
    <source>
        <dbReference type="ARBA" id="ARBA00023136"/>
    </source>
</evidence>
<dbReference type="Pfam" id="PF03188">
    <property type="entry name" value="Cytochrom_B561"/>
    <property type="match status" value="1"/>
</dbReference>
<dbReference type="PANTHER" id="PTHR15422:SF24">
    <property type="entry name" value="DOMON RELATED DOMAIN-CONTAINING PROTEIN"/>
    <property type="match status" value="1"/>
</dbReference>
<organism evidence="14">
    <name type="scientific">Spongospora subterranea</name>
    <dbReference type="NCBI Taxonomy" id="70186"/>
    <lineage>
        <taxon>Eukaryota</taxon>
        <taxon>Sar</taxon>
        <taxon>Rhizaria</taxon>
        <taxon>Endomyxa</taxon>
        <taxon>Phytomyxea</taxon>
        <taxon>Plasmodiophorida</taxon>
        <taxon>Plasmodiophoridae</taxon>
        <taxon>Spongospora</taxon>
    </lineage>
</organism>
<evidence type="ECO:0000256" key="7">
    <source>
        <dbReference type="ARBA" id="ARBA00022982"/>
    </source>
</evidence>
<dbReference type="CDD" id="cd08760">
    <property type="entry name" value="Cyt_b561_FRRS1_like"/>
    <property type="match status" value="1"/>
</dbReference>
<feature type="transmembrane region" description="Helical" evidence="12">
    <location>
        <begin position="98"/>
        <end position="117"/>
    </location>
</feature>
<evidence type="ECO:0000256" key="11">
    <source>
        <dbReference type="SAM" id="MobiDB-lite"/>
    </source>
</evidence>
<keyword evidence="8 12" id="KW-1133">Transmembrane helix</keyword>
<evidence type="ECO:0000256" key="8">
    <source>
        <dbReference type="ARBA" id="ARBA00022989"/>
    </source>
</evidence>
<feature type="transmembrane region" description="Helical" evidence="12">
    <location>
        <begin position="61"/>
        <end position="86"/>
    </location>
</feature>
<dbReference type="AlphaFoldDB" id="A0A0H5QNP4"/>
<dbReference type="InterPro" id="IPR006593">
    <property type="entry name" value="Cyt_b561/ferric_Rdtase_TM"/>
</dbReference>
<dbReference type="GO" id="GO:0020037">
    <property type="term" value="F:heme binding"/>
    <property type="evidence" value="ECO:0007669"/>
    <property type="project" value="TreeGrafter"/>
</dbReference>
<dbReference type="PROSITE" id="PS50939">
    <property type="entry name" value="CYTOCHROME_B561"/>
    <property type="match status" value="1"/>
</dbReference>
<dbReference type="InterPro" id="IPR045150">
    <property type="entry name" value="CYB561D1/2"/>
</dbReference>
<dbReference type="EMBL" id="HACM01003176">
    <property type="protein sequence ID" value="CRZ03618.1"/>
    <property type="molecule type" value="Transcribed_RNA"/>
</dbReference>
<comment type="cofactor">
    <cofactor evidence="1">
        <name>heme b</name>
        <dbReference type="ChEBI" id="CHEBI:60344"/>
    </cofactor>
</comment>
<keyword evidence="3" id="KW-0813">Transport</keyword>
<feature type="transmembrane region" description="Helical" evidence="12">
    <location>
        <begin position="123"/>
        <end position="145"/>
    </location>
</feature>